<proteinExistence type="predicted"/>
<evidence type="ECO:0000313" key="2">
    <source>
        <dbReference type="EMBL" id="RCW69025.1"/>
    </source>
</evidence>
<sequence>MPPETERQETGIDNSEVSRIALKTFFSICDAWGLTEQEEKGLLGNPSPSLYQAWRAGNGPIVSQATLVRISYVLGIYKNLRILYPDESRANAWIRKPNKAFAGASGLERMIQDLASVRHYLDSFVDYPSPSAISDS</sequence>
<reference evidence="2 3" key="1">
    <citation type="submission" date="2018-07" db="EMBL/GenBank/DDBJ databases">
        <title>Freshwater and sediment microbial communities from various areas in North America, analyzing microbe dynamics in response to fracking.</title>
        <authorList>
            <person name="Lamendella R."/>
        </authorList>
    </citation>
    <scope>NUCLEOTIDE SEQUENCE [LARGE SCALE GENOMIC DNA]</scope>
    <source>
        <strain evidence="2 3">105B</strain>
    </source>
</reference>
<gene>
    <name evidence="2" type="ORF">DET61_106120</name>
</gene>
<dbReference type="EMBL" id="QPJI01000006">
    <property type="protein sequence ID" value="RCW69025.1"/>
    <property type="molecule type" value="Genomic_DNA"/>
</dbReference>
<comment type="caution">
    <text evidence="2">The sequence shown here is derived from an EMBL/GenBank/DDBJ whole genome shotgun (WGS) entry which is preliminary data.</text>
</comment>
<evidence type="ECO:0000313" key="3">
    <source>
        <dbReference type="Proteomes" id="UP000253647"/>
    </source>
</evidence>
<organism evidence="2 3">
    <name type="scientific">Marinobacter nauticus</name>
    <name type="common">Marinobacter hydrocarbonoclasticus</name>
    <name type="synonym">Marinobacter aquaeolei</name>
    <dbReference type="NCBI Taxonomy" id="2743"/>
    <lineage>
        <taxon>Bacteria</taxon>
        <taxon>Pseudomonadati</taxon>
        <taxon>Pseudomonadota</taxon>
        <taxon>Gammaproteobacteria</taxon>
        <taxon>Pseudomonadales</taxon>
        <taxon>Marinobacteraceae</taxon>
        <taxon>Marinobacter</taxon>
    </lineage>
</organism>
<dbReference type="Pfam" id="PF09722">
    <property type="entry name" value="Xre_MbcA_ParS_C"/>
    <property type="match status" value="1"/>
</dbReference>
<protein>
    <submittedName>
        <fullName evidence="2">Uncharacterized protein DUF2384</fullName>
    </submittedName>
</protein>
<evidence type="ECO:0000259" key="1">
    <source>
        <dbReference type="Pfam" id="PF09722"/>
    </source>
</evidence>
<dbReference type="Proteomes" id="UP000253647">
    <property type="component" value="Unassembled WGS sequence"/>
</dbReference>
<dbReference type="RefSeq" id="WP_114434433.1">
    <property type="nucleotide sequence ID" value="NZ_QPJI01000006.1"/>
</dbReference>
<name>A0A368XME2_MARNT</name>
<feature type="domain" description="Antitoxin Xre/MbcA/ParS-like toxin-binding" evidence="1">
    <location>
        <begin position="80"/>
        <end position="123"/>
    </location>
</feature>
<dbReference type="InterPro" id="IPR024467">
    <property type="entry name" value="Xre/MbcA/ParS-like_toxin-bd"/>
</dbReference>
<accession>A0A368XME2</accession>
<dbReference type="AlphaFoldDB" id="A0A368XME2"/>